<keyword evidence="3 5" id="KW-1133">Transmembrane helix</keyword>
<evidence type="ECO:0000256" key="5">
    <source>
        <dbReference type="RuleBase" id="RU363032"/>
    </source>
</evidence>
<evidence type="ECO:0000256" key="4">
    <source>
        <dbReference type="ARBA" id="ARBA00023136"/>
    </source>
</evidence>
<dbReference type="AlphaFoldDB" id="A0A7C4BBH4"/>
<dbReference type="InterPro" id="IPR035906">
    <property type="entry name" value="MetI-like_sf"/>
</dbReference>
<feature type="transmembrane region" description="Helical" evidence="5">
    <location>
        <begin position="18"/>
        <end position="39"/>
    </location>
</feature>
<dbReference type="GO" id="GO:0055085">
    <property type="term" value="P:transmembrane transport"/>
    <property type="evidence" value="ECO:0007669"/>
    <property type="project" value="InterPro"/>
</dbReference>
<evidence type="ECO:0000259" key="6">
    <source>
        <dbReference type="PROSITE" id="PS50928"/>
    </source>
</evidence>
<keyword evidence="2 5" id="KW-0812">Transmembrane</keyword>
<comment type="subcellular location">
    <subcellularLocation>
        <location evidence="5">Cell membrane</location>
        <topology evidence="5">Multi-pass membrane protein</topology>
    </subcellularLocation>
    <subcellularLocation>
        <location evidence="1">Membrane</location>
        <topology evidence="1">Multi-pass membrane protein</topology>
    </subcellularLocation>
</comment>
<feature type="domain" description="ABC transmembrane type-1" evidence="6">
    <location>
        <begin position="265"/>
        <end position="457"/>
    </location>
</feature>
<dbReference type="SUPFAM" id="SSF161098">
    <property type="entry name" value="MetI-like"/>
    <property type="match status" value="1"/>
</dbReference>
<name>A0A7C4BBH4_THEPE</name>
<dbReference type="PANTHER" id="PTHR43839">
    <property type="entry name" value="OPPC IN A BINDING PROTEIN-DEPENDENT TRANSPORT SYSTEM"/>
    <property type="match status" value="1"/>
</dbReference>
<dbReference type="PROSITE" id="PS50928">
    <property type="entry name" value="ABC_TM1"/>
    <property type="match status" value="1"/>
</dbReference>
<dbReference type="Pfam" id="PF00528">
    <property type="entry name" value="BPD_transp_1"/>
    <property type="match status" value="1"/>
</dbReference>
<gene>
    <name evidence="7" type="ORF">ENV17_05675</name>
</gene>
<dbReference type="EMBL" id="DTFI01000137">
    <property type="protein sequence ID" value="HGI43854.1"/>
    <property type="molecule type" value="Genomic_DNA"/>
</dbReference>
<evidence type="ECO:0000256" key="1">
    <source>
        <dbReference type="ARBA" id="ARBA00004141"/>
    </source>
</evidence>
<dbReference type="PANTHER" id="PTHR43839:SF1">
    <property type="entry name" value="OPPC IN A BINDING PROTEIN-DEPENDENT TRANSPORT SYSTEM"/>
    <property type="match status" value="1"/>
</dbReference>
<dbReference type="CDD" id="cd06261">
    <property type="entry name" value="TM_PBP2"/>
    <property type="match status" value="1"/>
</dbReference>
<feature type="transmembrane region" description="Helical" evidence="5">
    <location>
        <begin position="313"/>
        <end position="341"/>
    </location>
</feature>
<keyword evidence="5" id="KW-0813">Transport</keyword>
<sequence length="471" mass="52577">MEYGLKATLKELLTYKSAILGIAILTFLVALSVYAVVSIPYDEAIKLWRGTGDVWRDNPRNALPEWWEWFAGRRLPRTIILDSRETGFGVSKAATPIVGTDMKLLTINLLFEYNYDDFPSELNFFFNARYEKDPPLVKLVVQKPGGEEIEFPRFSLKAPNDTLYYSISRDVLNALVGYYASKYKGVNVSEKLSSIELTLGRVSREGLEEGALEVEKGIYRLRIEALCFGEGSDLDVRVIIYGLVHGPAGTDNLRRPLEIALLWGTPVALAFGLTASLLTTVIQMIIATIGAWYGGVVDDVIQRLTEVYMILPFLPFLIMISAFYKIDIWVILVVVVILSIFGGGIKTTRALVLSIKEYPYIEAAKVYGASNARIIFLYIIPKILPPLVPGLISAVPGFVFLEAALSFLGLGDPFLPTWGKVLNDAFNAGALYRGYFYWVLQPSILLMLTAFAFAFLGFALDRVVNPRLREM</sequence>
<dbReference type="GO" id="GO:0005886">
    <property type="term" value="C:plasma membrane"/>
    <property type="evidence" value="ECO:0007669"/>
    <property type="project" value="UniProtKB-SubCell"/>
</dbReference>
<feature type="transmembrane region" description="Helical" evidence="5">
    <location>
        <begin position="435"/>
        <end position="460"/>
    </location>
</feature>
<evidence type="ECO:0000256" key="2">
    <source>
        <dbReference type="ARBA" id="ARBA00022692"/>
    </source>
</evidence>
<keyword evidence="4 5" id="KW-0472">Membrane</keyword>
<dbReference type="Gene3D" id="1.10.3720.10">
    <property type="entry name" value="MetI-like"/>
    <property type="match status" value="1"/>
</dbReference>
<organism evidence="7">
    <name type="scientific">Thermofilum pendens</name>
    <dbReference type="NCBI Taxonomy" id="2269"/>
    <lineage>
        <taxon>Archaea</taxon>
        <taxon>Thermoproteota</taxon>
        <taxon>Thermoprotei</taxon>
        <taxon>Thermofilales</taxon>
        <taxon>Thermofilaceae</taxon>
        <taxon>Thermofilum</taxon>
    </lineage>
</organism>
<accession>A0A7C4BBH4</accession>
<feature type="transmembrane region" description="Helical" evidence="5">
    <location>
        <begin position="260"/>
        <end position="293"/>
    </location>
</feature>
<reference evidence="7" key="1">
    <citation type="journal article" date="2020" name="mSystems">
        <title>Genome- and Community-Level Interaction Insights into Carbon Utilization and Element Cycling Functions of Hydrothermarchaeota in Hydrothermal Sediment.</title>
        <authorList>
            <person name="Zhou Z."/>
            <person name="Liu Y."/>
            <person name="Xu W."/>
            <person name="Pan J."/>
            <person name="Luo Z.H."/>
            <person name="Li M."/>
        </authorList>
    </citation>
    <scope>NUCLEOTIDE SEQUENCE [LARGE SCALE GENOMIC DNA]</scope>
    <source>
        <strain evidence="7">SpSt-735</strain>
    </source>
</reference>
<protein>
    <submittedName>
        <fullName evidence="7">ABC transporter permease</fullName>
    </submittedName>
</protein>
<evidence type="ECO:0000313" key="7">
    <source>
        <dbReference type="EMBL" id="HGI43854.1"/>
    </source>
</evidence>
<proteinExistence type="inferred from homology"/>
<evidence type="ECO:0000256" key="3">
    <source>
        <dbReference type="ARBA" id="ARBA00022989"/>
    </source>
</evidence>
<comment type="caution">
    <text evidence="7">The sequence shown here is derived from an EMBL/GenBank/DDBJ whole genome shotgun (WGS) entry which is preliminary data.</text>
</comment>
<dbReference type="InterPro" id="IPR000515">
    <property type="entry name" value="MetI-like"/>
</dbReference>
<comment type="similarity">
    <text evidence="5">Belongs to the binding-protein-dependent transport system permease family.</text>
</comment>